<dbReference type="PROSITE" id="PS51007">
    <property type="entry name" value="CYTC"/>
    <property type="match status" value="1"/>
</dbReference>
<keyword evidence="10" id="KW-1185">Reference proteome</keyword>
<accession>W9HEW1</accession>
<feature type="signal peptide" evidence="7">
    <location>
        <begin position="1"/>
        <end position="25"/>
    </location>
</feature>
<dbReference type="GO" id="GO:0046872">
    <property type="term" value="F:metal ion binding"/>
    <property type="evidence" value="ECO:0007669"/>
    <property type="project" value="UniProtKB-KW"/>
</dbReference>
<dbReference type="Proteomes" id="UP000019486">
    <property type="component" value="Unassembled WGS sequence"/>
</dbReference>
<proteinExistence type="predicted"/>
<gene>
    <name evidence="9" type="ORF">N825_00460</name>
</gene>
<evidence type="ECO:0000256" key="2">
    <source>
        <dbReference type="ARBA" id="ARBA00022617"/>
    </source>
</evidence>
<keyword evidence="7" id="KW-0732">Signal</keyword>
<evidence type="ECO:0000256" key="4">
    <source>
        <dbReference type="ARBA" id="ARBA00022982"/>
    </source>
</evidence>
<keyword evidence="3 6" id="KW-0479">Metal-binding</keyword>
<protein>
    <submittedName>
        <fullName evidence="9">Cytochrome C</fullName>
    </submittedName>
</protein>
<dbReference type="Pfam" id="PF00034">
    <property type="entry name" value="Cytochrom_C"/>
    <property type="match status" value="1"/>
</dbReference>
<keyword evidence="1" id="KW-0813">Transport</keyword>
<evidence type="ECO:0000256" key="5">
    <source>
        <dbReference type="ARBA" id="ARBA00023004"/>
    </source>
</evidence>
<sequence>MKRMIILAPSLLGVMMASLSATAHAADGAEVYETCAACHGEKGEGTDSGPALTGVVGRKAGSASGFRYSPAMKRSGITWDAEQLKAFLANPQAKVKGNRMPFDGVHDEAERDAVVTYLEGLK</sequence>
<name>W9HEW1_9PROT</name>
<evidence type="ECO:0000256" key="6">
    <source>
        <dbReference type="PROSITE-ProRule" id="PRU00433"/>
    </source>
</evidence>
<evidence type="ECO:0000256" key="7">
    <source>
        <dbReference type="SAM" id="SignalP"/>
    </source>
</evidence>
<evidence type="ECO:0000313" key="9">
    <source>
        <dbReference type="EMBL" id="EWY42443.1"/>
    </source>
</evidence>
<evidence type="ECO:0000313" key="10">
    <source>
        <dbReference type="Proteomes" id="UP000019486"/>
    </source>
</evidence>
<dbReference type="InterPro" id="IPR036909">
    <property type="entry name" value="Cyt_c-like_dom_sf"/>
</dbReference>
<dbReference type="GO" id="GO:0009055">
    <property type="term" value="F:electron transfer activity"/>
    <property type="evidence" value="ECO:0007669"/>
    <property type="project" value="InterPro"/>
</dbReference>
<evidence type="ECO:0000256" key="1">
    <source>
        <dbReference type="ARBA" id="ARBA00022448"/>
    </source>
</evidence>
<dbReference type="GO" id="GO:0020037">
    <property type="term" value="F:heme binding"/>
    <property type="evidence" value="ECO:0007669"/>
    <property type="project" value="InterPro"/>
</dbReference>
<evidence type="ECO:0000256" key="3">
    <source>
        <dbReference type="ARBA" id="ARBA00022723"/>
    </source>
</evidence>
<dbReference type="STRING" id="1385369.N825_00460"/>
<dbReference type="SUPFAM" id="SSF46626">
    <property type="entry name" value="Cytochrome c"/>
    <property type="match status" value="1"/>
</dbReference>
<organism evidence="9 10">
    <name type="scientific">Skermanella stibiiresistens SB22</name>
    <dbReference type="NCBI Taxonomy" id="1385369"/>
    <lineage>
        <taxon>Bacteria</taxon>
        <taxon>Pseudomonadati</taxon>
        <taxon>Pseudomonadota</taxon>
        <taxon>Alphaproteobacteria</taxon>
        <taxon>Rhodospirillales</taxon>
        <taxon>Azospirillaceae</taxon>
        <taxon>Skermanella</taxon>
    </lineage>
</organism>
<dbReference type="PRINTS" id="PR00604">
    <property type="entry name" value="CYTCHRMECIAB"/>
</dbReference>
<keyword evidence="2 6" id="KW-0349">Heme</keyword>
<evidence type="ECO:0000259" key="8">
    <source>
        <dbReference type="PROSITE" id="PS51007"/>
    </source>
</evidence>
<dbReference type="InterPro" id="IPR009056">
    <property type="entry name" value="Cyt_c-like_dom"/>
</dbReference>
<dbReference type="RefSeq" id="WP_037445859.1">
    <property type="nucleotide sequence ID" value="NZ_AVFL01000001.1"/>
</dbReference>
<comment type="caution">
    <text evidence="9">The sequence shown here is derived from an EMBL/GenBank/DDBJ whole genome shotgun (WGS) entry which is preliminary data.</text>
</comment>
<dbReference type="EMBL" id="AVFL01000001">
    <property type="protein sequence ID" value="EWY42443.1"/>
    <property type="molecule type" value="Genomic_DNA"/>
</dbReference>
<dbReference type="Gene3D" id="1.10.760.10">
    <property type="entry name" value="Cytochrome c-like domain"/>
    <property type="match status" value="1"/>
</dbReference>
<keyword evidence="5 6" id="KW-0408">Iron</keyword>
<feature type="domain" description="Cytochrome c" evidence="8">
    <location>
        <begin position="23"/>
        <end position="122"/>
    </location>
</feature>
<dbReference type="AlphaFoldDB" id="W9HEW1"/>
<reference evidence="9 10" key="1">
    <citation type="submission" date="2013-08" db="EMBL/GenBank/DDBJ databases">
        <title>The genome sequence of Skermanella stibiiresistens.</title>
        <authorList>
            <person name="Zhu W."/>
            <person name="Wang G."/>
        </authorList>
    </citation>
    <scope>NUCLEOTIDE SEQUENCE [LARGE SCALE GENOMIC DNA]</scope>
    <source>
        <strain evidence="9 10">SB22</strain>
    </source>
</reference>
<dbReference type="InterPro" id="IPR002327">
    <property type="entry name" value="Cyt_c_1A/1B"/>
</dbReference>
<dbReference type="PANTHER" id="PTHR11961">
    <property type="entry name" value="CYTOCHROME C"/>
    <property type="match status" value="1"/>
</dbReference>
<keyword evidence="4" id="KW-0249">Electron transport</keyword>
<feature type="chain" id="PRO_5004921824" evidence="7">
    <location>
        <begin position="26"/>
        <end position="122"/>
    </location>
</feature>